<protein>
    <submittedName>
        <fullName evidence="4">PKcGMP_CC domain-containing protein</fullName>
    </submittedName>
</protein>
<evidence type="ECO:0000259" key="3">
    <source>
        <dbReference type="Pfam" id="PF16808"/>
    </source>
</evidence>
<dbReference type="CDD" id="cd12085">
    <property type="entry name" value="DD_cGKI-alpha"/>
    <property type="match status" value="1"/>
</dbReference>
<dbReference type="InterPro" id="IPR031831">
    <property type="entry name" value="PKcGMP_CC"/>
</dbReference>
<feature type="region of interest" description="Disordered" evidence="2">
    <location>
        <begin position="309"/>
        <end position="341"/>
    </location>
</feature>
<feature type="compositionally biased region" description="Low complexity" evidence="2">
    <location>
        <begin position="170"/>
        <end position="187"/>
    </location>
</feature>
<feature type="region of interest" description="Disordered" evidence="2">
    <location>
        <begin position="170"/>
        <end position="223"/>
    </location>
</feature>
<reference evidence="4" key="1">
    <citation type="submission" date="2020-05" db="UniProtKB">
        <authorList>
            <consortium name="EnsemblMetazoa"/>
        </authorList>
    </citation>
    <scope>IDENTIFICATION</scope>
    <source>
        <strain evidence="4">MAF</strain>
    </source>
</reference>
<dbReference type="STRING" id="30066.A0A182VI28"/>
<evidence type="ECO:0000256" key="1">
    <source>
        <dbReference type="SAM" id="Coils"/>
    </source>
</evidence>
<feature type="compositionally biased region" description="Polar residues" evidence="2">
    <location>
        <begin position="330"/>
        <end position="341"/>
    </location>
</feature>
<keyword evidence="5" id="KW-1185">Reference proteome</keyword>
<feature type="coiled-coil region" evidence="1">
    <location>
        <begin position="263"/>
        <end position="297"/>
    </location>
</feature>
<dbReference type="VEuPathDB" id="VectorBase:AMEM21_014433"/>
<accession>A0A182VI28</accession>
<feature type="compositionally biased region" description="Basic and acidic residues" evidence="2">
    <location>
        <begin position="189"/>
        <end position="199"/>
    </location>
</feature>
<feature type="domain" description="cGMP-dependent protein kinase N-terminal coiled-coil" evidence="3">
    <location>
        <begin position="269"/>
        <end position="302"/>
    </location>
</feature>
<evidence type="ECO:0000256" key="2">
    <source>
        <dbReference type="SAM" id="MobiDB-lite"/>
    </source>
</evidence>
<feature type="compositionally biased region" description="Gly residues" evidence="2">
    <location>
        <begin position="310"/>
        <end position="325"/>
    </location>
</feature>
<dbReference type="Pfam" id="PF16808">
    <property type="entry name" value="PKcGMP_CC"/>
    <property type="match status" value="1"/>
</dbReference>
<dbReference type="AlphaFoldDB" id="A0A182VI28"/>
<dbReference type="EnsemblMetazoa" id="AMEM015336-RA">
    <property type="protein sequence ID" value="AMEM015336-PA"/>
    <property type="gene ID" value="AMEM015336"/>
</dbReference>
<dbReference type="Proteomes" id="UP000075903">
    <property type="component" value="Unassembled WGS sequence"/>
</dbReference>
<keyword evidence="1" id="KW-0175">Coiled coil</keyword>
<organism evidence="4 5">
    <name type="scientific">Anopheles merus</name>
    <name type="common">Mosquito</name>
    <dbReference type="NCBI Taxonomy" id="30066"/>
    <lineage>
        <taxon>Eukaryota</taxon>
        <taxon>Metazoa</taxon>
        <taxon>Ecdysozoa</taxon>
        <taxon>Arthropoda</taxon>
        <taxon>Hexapoda</taxon>
        <taxon>Insecta</taxon>
        <taxon>Pterygota</taxon>
        <taxon>Neoptera</taxon>
        <taxon>Endopterygota</taxon>
        <taxon>Diptera</taxon>
        <taxon>Nematocera</taxon>
        <taxon>Culicoidea</taxon>
        <taxon>Culicidae</taxon>
        <taxon>Anophelinae</taxon>
        <taxon>Anopheles</taxon>
    </lineage>
</organism>
<feature type="compositionally biased region" description="Polar residues" evidence="2">
    <location>
        <begin position="214"/>
        <end position="223"/>
    </location>
</feature>
<proteinExistence type="predicted"/>
<dbReference type="Gene3D" id="1.20.5.490">
    <property type="entry name" value="Single helix bin"/>
    <property type="match status" value="1"/>
</dbReference>
<dbReference type="VEuPathDB" id="VectorBase:AMEM015336"/>
<sequence>MVVVGVCGGQVPVAISSHCSLQVLSSGRGELLLLMVLKPVAPEVIGFVIVCRVGIGYRCCCSRVVAAKAKIVWMRVCFDGLCFASRRPAVEQETQTVLCGATALDAQQLGRLLKYTNFASPAAVPVSAAPRFGDVLLPSSVPAAKKTAASATAAATDASVSAHGFASSDRSVARSSSSSSRCEQSASVPRDRNDRDGKMSDQSASATAPVPSDASDTVNNNLDAGTVNSYKQLAQLQGDQQVEGILQNLFIGDGEALGLSPQVQELLKVVQAKDIRIRELEDMLRQKHDEVAELRSHLDKFQSVFRTSGGATGVSPGGRKLGTHGGVQRQRAQGISAEPQSESSVLELMHVTFPKYDKEERA</sequence>
<evidence type="ECO:0000313" key="5">
    <source>
        <dbReference type="Proteomes" id="UP000075903"/>
    </source>
</evidence>
<name>A0A182VI28_ANOME</name>
<evidence type="ECO:0000313" key="4">
    <source>
        <dbReference type="EnsemblMetazoa" id="AMEM015336-PA"/>
    </source>
</evidence>